<evidence type="ECO:0000256" key="1">
    <source>
        <dbReference type="SAM" id="MobiDB-lite"/>
    </source>
</evidence>
<name>A0AA40F3Y4_9PEZI</name>
<dbReference type="Proteomes" id="UP001172155">
    <property type="component" value="Unassembled WGS sequence"/>
</dbReference>
<accession>A0AA40F3Y4</accession>
<comment type="caution">
    <text evidence="2">The sequence shown here is derived from an EMBL/GenBank/DDBJ whole genome shotgun (WGS) entry which is preliminary data.</text>
</comment>
<reference evidence="2" key="1">
    <citation type="submission" date="2023-06" db="EMBL/GenBank/DDBJ databases">
        <title>Genome-scale phylogeny and comparative genomics of the fungal order Sordariales.</title>
        <authorList>
            <consortium name="Lawrence Berkeley National Laboratory"/>
            <person name="Hensen N."/>
            <person name="Bonometti L."/>
            <person name="Westerberg I."/>
            <person name="Brannstrom I.O."/>
            <person name="Guillou S."/>
            <person name="Cros-Aarteil S."/>
            <person name="Calhoun S."/>
            <person name="Haridas S."/>
            <person name="Kuo A."/>
            <person name="Mondo S."/>
            <person name="Pangilinan J."/>
            <person name="Riley R."/>
            <person name="LaButti K."/>
            <person name="Andreopoulos B."/>
            <person name="Lipzen A."/>
            <person name="Chen C."/>
            <person name="Yanf M."/>
            <person name="Daum C."/>
            <person name="Ng V."/>
            <person name="Clum A."/>
            <person name="Steindorff A."/>
            <person name="Ohm R."/>
            <person name="Martin F."/>
            <person name="Silar P."/>
            <person name="Natvig D."/>
            <person name="Lalanne C."/>
            <person name="Gautier V."/>
            <person name="Ament-velasquez S.L."/>
            <person name="Kruys A."/>
            <person name="Hutchinson M.I."/>
            <person name="Powell A.J."/>
            <person name="Barry K."/>
            <person name="Miller A.N."/>
            <person name="Grigoriev I.V."/>
            <person name="Debuchy R."/>
            <person name="Gladieux P."/>
            <person name="Thoren M.H."/>
            <person name="Johannesson H."/>
        </authorList>
    </citation>
    <scope>NUCLEOTIDE SEQUENCE</scope>
    <source>
        <strain evidence="2">SMH3187-1</strain>
    </source>
</reference>
<proteinExistence type="predicted"/>
<feature type="compositionally biased region" description="Polar residues" evidence="1">
    <location>
        <begin position="1"/>
        <end position="12"/>
    </location>
</feature>
<gene>
    <name evidence="2" type="ORF">B0T18DRAFT_129357</name>
</gene>
<keyword evidence="3" id="KW-1185">Reference proteome</keyword>
<protein>
    <submittedName>
        <fullName evidence="2">Uncharacterized protein</fullName>
    </submittedName>
</protein>
<dbReference type="EMBL" id="JAUKUD010000003">
    <property type="protein sequence ID" value="KAK0750517.1"/>
    <property type="molecule type" value="Genomic_DNA"/>
</dbReference>
<sequence>MLRSRLASSSPPHSAGTGRSEDHSSPCTRGKPAPGKQPATSTTRSPGLLAQSRHPRPSSWPDAIATTGITRTKVDS</sequence>
<evidence type="ECO:0000313" key="3">
    <source>
        <dbReference type="Proteomes" id="UP001172155"/>
    </source>
</evidence>
<organism evidence="2 3">
    <name type="scientific">Schizothecium vesticola</name>
    <dbReference type="NCBI Taxonomy" id="314040"/>
    <lineage>
        <taxon>Eukaryota</taxon>
        <taxon>Fungi</taxon>
        <taxon>Dikarya</taxon>
        <taxon>Ascomycota</taxon>
        <taxon>Pezizomycotina</taxon>
        <taxon>Sordariomycetes</taxon>
        <taxon>Sordariomycetidae</taxon>
        <taxon>Sordariales</taxon>
        <taxon>Schizotheciaceae</taxon>
        <taxon>Schizothecium</taxon>
    </lineage>
</organism>
<feature type="region of interest" description="Disordered" evidence="1">
    <location>
        <begin position="1"/>
        <end position="76"/>
    </location>
</feature>
<evidence type="ECO:0000313" key="2">
    <source>
        <dbReference type="EMBL" id="KAK0750517.1"/>
    </source>
</evidence>
<dbReference type="AlphaFoldDB" id="A0AA40F3Y4"/>